<dbReference type="AlphaFoldDB" id="J9F7R6"/>
<organism evidence="1">
    <name type="scientific">gut metagenome</name>
    <dbReference type="NCBI Taxonomy" id="749906"/>
    <lineage>
        <taxon>unclassified sequences</taxon>
        <taxon>metagenomes</taxon>
        <taxon>organismal metagenomes</taxon>
    </lineage>
</organism>
<evidence type="ECO:0000313" key="1">
    <source>
        <dbReference type="EMBL" id="EJW90946.1"/>
    </source>
</evidence>
<sequence>MYKKLEKFVSTFPFILLFLSSHPPRRRTLSLPILPLFND</sequence>
<proteinExistence type="predicted"/>
<dbReference type="EMBL" id="AMCI01008509">
    <property type="protein sequence ID" value="EJW90946.1"/>
    <property type="molecule type" value="Genomic_DNA"/>
</dbReference>
<reference evidence="1" key="1">
    <citation type="journal article" date="2012" name="PLoS ONE">
        <title>Gene sets for utilization of primary and secondary nutrition supplies in the distal gut of endangered iberian lynx.</title>
        <authorList>
            <person name="Alcaide M."/>
            <person name="Messina E."/>
            <person name="Richter M."/>
            <person name="Bargiela R."/>
            <person name="Peplies J."/>
            <person name="Huws S.A."/>
            <person name="Newbold C.J."/>
            <person name="Golyshin P.N."/>
            <person name="Simon M.A."/>
            <person name="Lopez G."/>
            <person name="Yakimov M.M."/>
            <person name="Ferrer M."/>
        </authorList>
    </citation>
    <scope>NUCLEOTIDE SEQUENCE</scope>
</reference>
<gene>
    <name evidence="1" type="ORF">EVA_20947</name>
</gene>
<protein>
    <submittedName>
        <fullName evidence="1">Uncharacterized protein</fullName>
    </submittedName>
</protein>
<comment type="caution">
    <text evidence="1">The sequence shown here is derived from an EMBL/GenBank/DDBJ whole genome shotgun (WGS) entry which is preliminary data.</text>
</comment>
<name>J9F7R6_9ZZZZ</name>
<accession>J9F7R6</accession>